<gene>
    <name evidence="1" type="ORF">EDD54_3196</name>
</gene>
<keyword evidence="2" id="KW-1185">Reference proteome</keyword>
<comment type="caution">
    <text evidence="1">The sequence shown here is derived from an EMBL/GenBank/DDBJ whole genome shotgun (WGS) entry which is preliminary data.</text>
</comment>
<sequence length="295" mass="33415">MANGRRAVRADLAIAAAVVVALSGCGRPTGDFGRAKPSVIHDSLMPAAGRYIAENDRFETTSDFVLTDDEGELRDRSFAFVRAPHVRDWWFDSLTEGERTRILPALDTWPSPAEPRFPLYVQQHFYLPAIEPAFDVGRFYAFLRSDPDTSTETRWTRLREAMTGDAMLVPPFCAIAAKVRTTDTERIAALERQGDALETSFVDDAYERVEENEGVMSWVWRALAYRLRSYRYAIDHLTVETPSDQLWEVNRAYDALASTRCEAAAPRKGVLRWADARHSRLLKGPDPFDQPVLQK</sequence>
<dbReference type="Proteomes" id="UP000294547">
    <property type="component" value="Unassembled WGS sequence"/>
</dbReference>
<evidence type="ECO:0000313" key="2">
    <source>
        <dbReference type="Proteomes" id="UP000294547"/>
    </source>
</evidence>
<protein>
    <submittedName>
        <fullName evidence="1">Uncharacterized protein</fullName>
    </submittedName>
</protein>
<accession>A0A4R6RC34</accession>
<dbReference type="PROSITE" id="PS51257">
    <property type="entry name" value="PROKAR_LIPOPROTEIN"/>
    <property type="match status" value="1"/>
</dbReference>
<evidence type="ECO:0000313" key="1">
    <source>
        <dbReference type="EMBL" id="TDP83237.1"/>
    </source>
</evidence>
<dbReference type="AlphaFoldDB" id="A0A4R6RC34"/>
<dbReference type="EMBL" id="SNXY01000009">
    <property type="protein sequence ID" value="TDP83237.1"/>
    <property type="molecule type" value="Genomic_DNA"/>
</dbReference>
<organism evidence="1 2">
    <name type="scientific">Oharaeibacter diazotrophicus</name>
    <dbReference type="NCBI Taxonomy" id="1920512"/>
    <lineage>
        <taxon>Bacteria</taxon>
        <taxon>Pseudomonadati</taxon>
        <taxon>Pseudomonadota</taxon>
        <taxon>Alphaproteobacteria</taxon>
        <taxon>Hyphomicrobiales</taxon>
        <taxon>Pleomorphomonadaceae</taxon>
        <taxon>Oharaeibacter</taxon>
    </lineage>
</organism>
<proteinExistence type="predicted"/>
<reference evidence="1 2" key="1">
    <citation type="submission" date="2019-03" db="EMBL/GenBank/DDBJ databases">
        <title>Genomic Encyclopedia of Type Strains, Phase IV (KMG-IV): sequencing the most valuable type-strain genomes for metagenomic binning, comparative biology and taxonomic classification.</title>
        <authorList>
            <person name="Goeker M."/>
        </authorList>
    </citation>
    <scope>NUCLEOTIDE SEQUENCE [LARGE SCALE GENOMIC DNA]</scope>
    <source>
        <strain evidence="1 2">DSM 102969</strain>
    </source>
</reference>
<name>A0A4R6RC34_9HYPH</name>